<dbReference type="PANTHER" id="PTHR43760:SF1">
    <property type="entry name" value="ENDORIBONUCLEASE L-PSP_CHORISMATE MUTASE-LIKE DOMAIN-CONTAINING PROTEIN"/>
    <property type="match status" value="1"/>
</dbReference>
<dbReference type="InterPro" id="IPR013813">
    <property type="entry name" value="Endoribo_LPSP/chorism_mut-like"/>
</dbReference>
<dbReference type="AlphaFoldDB" id="A0A5B8MGK9"/>
<dbReference type="PANTHER" id="PTHR43760">
    <property type="entry name" value="ENDORIBONUCLEASE-RELATED"/>
    <property type="match status" value="1"/>
</dbReference>
<evidence type="ECO:0000313" key="1">
    <source>
        <dbReference type="EMBL" id="QDZ18482.1"/>
    </source>
</evidence>
<dbReference type="OrthoDB" id="309640at2759"/>
<dbReference type="Proteomes" id="UP000316726">
    <property type="component" value="Chromosome 1"/>
</dbReference>
<proteinExistence type="predicted"/>
<dbReference type="InterPro" id="IPR035959">
    <property type="entry name" value="RutC-like_sf"/>
</dbReference>
<reference evidence="1 2" key="1">
    <citation type="submission" date="2018-07" db="EMBL/GenBank/DDBJ databases">
        <title>The complete nuclear genome of the prasinophyte Chloropicon primus (CCMP1205).</title>
        <authorList>
            <person name="Pombert J.-F."/>
            <person name="Otis C."/>
            <person name="Turmel M."/>
            <person name="Lemieux C."/>
        </authorList>
    </citation>
    <scope>NUCLEOTIDE SEQUENCE [LARGE SCALE GENOMIC DNA]</scope>
    <source>
        <strain evidence="1 2">CCMP1205</strain>
    </source>
</reference>
<dbReference type="STRING" id="1764295.A0A5B8MGK9"/>
<protein>
    <submittedName>
        <fullName evidence="1">Uncharacterized protein</fullName>
    </submittedName>
</protein>
<accession>A0A5B8MGK9</accession>
<sequence length="166" mass="17367">MLSAPERHSEGSPMERVRDLGLVLKGRVPTNPAGIYHPVLLTGNLAHVSGQIPRLPDGTLLCGIAGDTASLEEATEAARNCGLTMLSTLEAQLGSLDRVVRVVKVNGYVAAHPDFKDQSKVINAVSNLFIEVFGPAGKSARSAIGVSSLPLGITCEVEAVVEVDLS</sequence>
<dbReference type="CDD" id="cd02199">
    <property type="entry name" value="YjgF_YER057c_UK114_like_1"/>
    <property type="match status" value="1"/>
</dbReference>
<evidence type="ECO:0000313" key="2">
    <source>
        <dbReference type="Proteomes" id="UP000316726"/>
    </source>
</evidence>
<dbReference type="EMBL" id="CP031034">
    <property type="protein sequence ID" value="QDZ18482.1"/>
    <property type="molecule type" value="Genomic_DNA"/>
</dbReference>
<dbReference type="Gene3D" id="3.30.1330.40">
    <property type="entry name" value="RutC-like"/>
    <property type="match status" value="1"/>
</dbReference>
<organism evidence="1 2">
    <name type="scientific">Chloropicon primus</name>
    <dbReference type="NCBI Taxonomy" id="1764295"/>
    <lineage>
        <taxon>Eukaryota</taxon>
        <taxon>Viridiplantae</taxon>
        <taxon>Chlorophyta</taxon>
        <taxon>Chloropicophyceae</taxon>
        <taxon>Chloropicales</taxon>
        <taxon>Chloropicaceae</taxon>
        <taxon>Chloropicon</taxon>
    </lineage>
</organism>
<dbReference type="InterPro" id="IPR006175">
    <property type="entry name" value="YjgF/YER057c/UK114"/>
</dbReference>
<gene>
    <name evidence="1" type="ORF">A3770_01p10000</name>
</gene>
<name>A0A5B8MGK9_9CHLO</name>
<keyword evidence="2" id="KW-1185">Reference proteome</keyword>
<dbReference type="Pfam" id="PF01042">
    <property type="entry name" value="Ribonuc_L-PSP"/>
    <property type="match status" value="1"/>
</dbReference>
<dbReference type="SUPFAM" id="SSF55298">
    <property type="entry name" value="YjgF-like"/>
    <property type="match status" value="1"/>
</dbReference>